<feature type="non-terminal residue" evidence="7">
    <location>
        <position position="250"/>
    </location>
</feature>
<dbReference type="PANTHER" id="PTHR18916:SF85">
    <property type="entry name" value="TUBULIN-FOLDING COFACTOR B"/>
    <property type="match status" value="1"/>
</dbReference>
<feature type="domain" description="CAP-Gly" evidence="6">
    <location>
        <begin position="194"/>
        <end position="229"/>
    </location>
</feature>
<evidence type="ECO:0000313" key="7">
    <source>
        <dbReference type="EMBL" id="CAD0091835.1"/>
    </source>
</evidence>
<dbReference type="Gene3D" id="2.30.30.190">
    <property type="entry name" value="CAP Gly-rich-like domain"/>
    <property type="match status" value="1"/>
</dbReference>
<dbReference type="InterPro" id="IPR000938">
    <property type="entry name" value="CAP-Gly_domain"/>
</dbReference>
<dbReference type="Pfam" id="PF14560">
    <property type="entry name" value="Ubiquitin_2"/>
    <property type="match status" value="1"/>
</dbReference>
<comment type="similarity">
    <text evidence="4">Belongs to the TBCB family.</text>
</comment>
<dbReference type="GO" id="GO:0007023">
    <property type="term" value="P:post-chaperonin tubulin folding pathway"/>
    <property type="evidence" value="ECO:0007669"/>
    <property type="project" value="InterPro"/>
</dbReference>
<dbReference type="GO" id="GO:0005634">
    <property type="term" value="C:nucleus"/>
    <property type="evidence" value="ECO:0007669"/>
    <property type="project" value="TreeGrafter"/>
</dbReference>
<keyword evidence="2" id="KW-0963">Cytoplasm</keyword>
<dbReference type="InterPro" id="IPR036859">
    <property type="entry name" value="CAP-Gly_dom_sf"/>
</dbReference>
<dbReference type="Pfam" id="PF01302">
    <property type="entry name" value="CAP_GLY"/>
    <property type="match status" value="1"/>
</dbReference>
<comment type="caution">
    <text evidence="7">The sequence shown here is derived from an EMBL/GenBank/DDBJ whole genome shotgun (WGS) entry which is preliminary data.</text>
</comment>
<accession>A0A9N8JT16</accession>
<dbReference type="GO" id="GO:0005938">
    <property type="term" value="C:cell cortex"/>
    <property type="evidence" value="ECO:0007669"/>
    <property type="project" value="TreeGrafter"/>
</dbReference>
<evidence type="ECO:0000259" key="6">
    <source>
        <dbReference type="PROSITE" id="PS50245"/>
    </source>
</evidence>
<feature type="domain" description="Ubiquitin-like" evidence="5">
    <location>
        <begin position="10"/>
        <end position="93"/>
    </location>
</feature>
<dbReference type="SMART" id="SM01052">
    <property type="entry name" value="CAP_GLY"/>
    <property type="match status" value="1"/>
</dbReference>
<dbReference type="InterPro" id="IPR000626">
    <property type="entry name" value="Ubiquitin-like_dom"/>
</dbReference>
<dbReference type="InterPro" id="IPR045172">
    <property type="entry name" value="TBCB_Ubl"/>
</dbReference>
<dbReference type="PROSITE" id="PS50245">
    <property type="entry name" value="CAP_GLY_2"/>
    <property type="match status" value="1"/>
</dbReference>
<dbReference type="SUPFAM" id="SSF74924">
    <property type="entry name" value="Cap-Gly domain"/>
    <property type="match status" value="1"/>
</dbReference>
<dbReference type="GO" id="GO:0035371">
    <property type="term" value="C:microtubule plus-end"/>
    <property type="evidence" value="ECO:0007669"/>
    <property type="project" value="TreeGrafter"/>
</dbReference>
<evidence type="ECO:0008006" key="9">
    <source>
        <dbReference type="Google" id="ProtNLM"/>
    </source>
</evidence>
<dbReference type="Gene3D" id="3.10.20.90">
    <property type="entry name" value="Phosphatidylinositol 3-kinase Catalytic Subunit, Chain A, domain 1"/>
    <property type="match status" value="1"/>
</dbReference>
<dbReference type="PROSITE" id="PS50053">
    <property type="entry name" value="UBIQUITIN_2"/>
    <property type="match status" value="1"/>
</dbReference>
<organism evidence="7 8">
    <name type="scientific">Aureobasidium mustum</name>
    <dbReference type="NCBI Taxonomy" id="2773714"/>
    <lineage>
        <taxon>Eukaryota</taxon>
        <taxon>Fungi</taxon>
        <taxon>Dikarya</taxon>
        <taxon>Ascomycota</taxon>
        <taxon>Pezizomycotina</taxon>
        <taxon>Dothideomycetes</taxon>
        <taxon>Dothideomycetidae</taxon>
        <taxon>Dothideales</taxon>
        <taxon>Saccotheciaceae</taxon>
        <taxon>Aureobasidium</taxon>
    </lineage>
</organism>
<evidence type="ECO:0000256" key="3">
    <source>
        <dbReference type="ARBA" id="ARBA00023186"/>
    </source>
</evidence>
<evidence type="ECO:0000259" key="5">
    <source>
        <dbReference type="PROSITE" id="PS50053"/>
    </source>
</evidence>
<dbReference type="GO" id="GO:0043014">
    <property type="term" value="F:alpha-tubulin binding"/>
    <property type="evidence" value="ECO:0007669"/>
    <property type="project" value="InterPro"/>
</dbReference>
<dbReference type="EMBL" id="CAIJEO010000004">
    <property type="protein sequence ID" value="CAD0091835.1"/>
    <property type="molecule type" value="Genomic_DNA"/>
</dbReference>
<protein>
    <recommendedName>
        <fullName evidence="9">CAP-Gly domain-containing protein</fullName>
    </recommendedName>
</protein>
<dbReference type="GO" id="GO:0051010">
    <property type="term" value="F:microtubule plus-end binding"/>
    <property type="evidence" value="ECO:0007669"/>
    <property type="project" value="TreeGrafter"/>
</dbReference>
<evidence type="ECO:0000313" key="8">
    <source>
        <dbReference type="Proteomes" id="UP000714618"/>
    </source>
</evidence>
<reference evidence="7" key="1">
    <citation type="submission" date="2020-06" db="EMBL/GenBank/DDBJ databases">
        <authorList>
            <person name="Onetto C."/>
        </authorList>
    </citation>
    <scope>NUCLEOTIDE SEQUENCE</scope>
</reference>
<dbReference type="PANTHER" id="PTHR18916">
    <property type="entry name" value="DYNACTIN 1-RELATED MICROTUBULE-BINDING"/>
    <property type="match status" value="1"/>
</dbReference>
<sequence>PEKMAATADVPLLINSENARSERRISPAWTIAQLKSRLEPITGIPASSQRLTLKVASWPDQNLQTVDEENTQLGAFNLQSYAELHIVDTRPAGLRANYTDVSAVEKYEMPADEYESRTDSVLHWKKTHQLGRFDPNAPSIEQQKVAGIEREIEERGIKLDVRCRLLAANQSESSLERRGTVKYIGPVPEIPGIGAWVGIALDEPTGKNDGMVKGTRYFQCGANCGVIVRPERVEVGDFDVIDEFGSDEEF</sequence>
<gene>
    <name evidence="7" type="ORF">AWRI4233_LOCUS3510</name>
</gene>
<dbReference type="AlphaFoldDB" id="A0A9N8JT16"/>
<dbReference type="CDD" id="cd01789">
    <property type="entry name" value="Ubl_TBCB"/>
    <property type="match status" value="1"/>
</dbReference>
<name>A0A9N8JT16_9PEZI</name>
<keyword evidence="8" id="KW-1185">Reference proteome</keyword>
<dbReference type="GO" id="GO:0031122">
    <property type="term" value="P:cytoplasmic microtubule organization"/>
    <property type="evidence" value="ECO:0007669"/>
    <property type="project" value="TreeGrafter"/>
</dbReference>
<dbReference type="InterPro" id="IPR029071">
    <property type="entry name" value="Ubiquitin-like_domsf"/>
</dbReference>
<dbReference type="GO" id="GO:0007021">
    <property type="term" value="P:tubulin complex assembly"/>
    <property type="evidence" value="ECO:0007669"/>
    <property type="project" value="InterPro"/>
</dbReference>
<dbReference type="SUPFAM" id="SSF54236">
    <property type="entry name" value="Ubiquitin-like"/>
    <property type="match status" value="1"/>
</dbReference>
<proteinExistence type="inferred from homology"/>
<evidence type="ECO:0000256" key="2">
    <source>
        <dbReference type="ARBA" id="ARBA00022490"/>
    </source>
</evidence>
<evidence type="ECO:0000256" key="4">
    <source>
        <dbReference type="ARBA" id="ARBA00025779"/>
    </source>
</evidence>
<comment type="subcellular location">
    <subcellularLocation>
        <location evidence="1">Cytoplasm</location>
    </subcellularLocation>
</comment>
<evidence type="ECO:0000256" key="1">
    <source>
        <dbReference type="ARBA" id="ARBA00004496"/>
    </source>
</evidence>
<dbReference type="OrthoDB" id="5295208at2759"/>
<keyword evidence="3" id="KW-0143">Chaperone</keyword>
<dbReference type="Proteomes" id="UP000714618">
    <property type="component" value="Unassembled WGS sequence"/>
</dbReference>